<dbReference type="AlphaFoldDB" id="A0A0B7AY41"/>
<protein>
    <submittedName>
        <fullName evidence="2">Uncharacterized protein</fullName>
    </submittedName>
</protein>
<keyword evidence="1" id="KW-0472">Membrane</keyword>
<accession>A0A0B7AY41</accession>
<organism evidence="2">
    <name type="scientific">Arion vulgaris</name>
    <dbReference type="NCBI Taxonomy" id="1028688"/>
    <lineage>
        <taxon>Eukaryota</taxon>
        <taxon>Metazoa</taxon>
        <taxon>Spiralia</taxon>
        <taxon>Lophotrochozoa</taxon>
        <taxon>Mollusca</taxon>
        <taxon>Gastropoda</taxon>
        <taxon>Heterobranchia</taxon>
        <taxon>Euthyneura</taxon>
        <taxon>Panpulmonata</taxon>
        <taxon>Eupulmonata</taxon>
        <taxon>Stylommatophora</taxon>
        <taxon>Helicina</taxon>
        <taxon>Arionoidea</taxon>
        <taxon>Arionidae</taxon>
        <taxon>Arion</taxon>
    </lineage>
</organism>
<evidence type="ECO:0000313" key="2">
    <source>
        <dbReference type="EMBL" id="CEK84941.1"/>
    </source>
</evidence>
<keyword evidence="1" id="KW-0812">Transmembrane</keyword>
<sequence>MVLWKNALVNIMAWSEFKLTTFGTYGILIYSKQTEEKRKTKVKIDTKYDR</sequence>
<gene>
    <name evidence="2" type="primary">ORF145365</name>
</gene>
<proteinExistence type="predicted"/>
<keyword evidence="1" id="KW-1133">Transmembrane helix</keyword>
<evidence type="ECO:0000256" key="1">
    <source>
        <dbReference type="SAM" id="Phobius"/>
    </source>
</evidence>
<feature type="transmembrane region" description="Helical" evidence="1">
    <location>
        <begin position="12"/>
        <end position="31"/>
    </location>
</feature>
<dbReference type="EMBL" id="HACG01038076">
    <property type="protein sequence ID" value="CEK84941.1"/>
    <property type="molecule type" value="Transcribed_RNA"/>
</dbReference>
<name>A0A0B7AY41_9EUPU</name>
<reference evidence="2" key="1">
    <citation type="submission" date="2014-12" db="EMBL/GenBank/DDBJ databases">
        <title>Insight into the proteome of Arion vulgaris.</title>
        <authorList>
            <person name="Aradska J."/>
            <person name="Bulat T."/>
            <person name="Smidak R."/>
            <person name="Sarate P."/>
            <person name="Gangsoo J."/>
            <person name="Sialana F."/>
            <person name="Bilban M."/>
            <person name="Lubec G."/>
        </authorList>
    </citation>
    <scope>NUCLEOTIDE SEQUENCE</scope>
    <source>
        <tissue evidence="2">Skin</tissue>
    </source>
</reference>